<comment type="caution">
    <text evidence="1">The sequence shown here is derived from an EMBL/GenBank/DDBJ whole genome shotgun (WGS) entry which is preliminary data.</text>
</comment>
<dbReference type="Proteomes" id="UP000062788">
    <property type="component" value="Unassembled WGS sequence"/>
</dbReference>
<dbReference type="EMBL" id="LOWA01000042">
    <property type="protein sequence ID" value="KVE25343.1"/>
    <property type="molecule type" value="Genomic_DNA"/>
</dbReference>
<evidence type="ECO:0000313" key="1">
    <source>
        <dbReference type="EMBL" id="KVE25343.1"/>
    </source>
</evidence>
<gene>
    <name evidence="1" type="ORF">WS67_18950</name>
</gene>
<accession>A0A118DMR6</accession>
<sequence length="80" mass="8557">MNDRAPGLEGAGVPAPTVRSRLRRFGSLRAASSRVEPLRDGDSRRFGLPLRVAAISPRPACALPRWPPLTLVPAGWQAGC</sequence>
<protein>
    <submittedName>
        <fullName evidence="1">Uncharacterized protein</fullName>
    </submittedName>
</protein>
<reference evidence="1 2" key="1">
    <citation type="submission" date="2015-11" db="EMBL/GenBank/DDBJ databases">
        <title>Expanding the genomic diversity of Burkholderia species for the development of highly accurate diagnostics.</title>
        <authorList>
            <person name="Sahl J."/>
            <person name="Keim P."/>
            <person name="Wagner D."/>
        </authorList>
    </citation>
    <scope>NUCLEOTIDE SEQUENCE [LARGE SCALE GENOMIC DNA]</scope>
    <source>
        <strain evidence="1 2">TSV85</strain>
    </source>
</reference>
<dbReference type="AlphaFoldDB" id="A0A118DMR6"/>
<proteinExistence type="predicted"/>
<evidence type="ECO:0000313" key="2">
    <source>
        <dbReference type="Proteomes" id="UP000062788"/>
    </source>
</evidence>
<organism evidence="1 2">
    <name type="scientific">Burkholderia singularis</name>
    <dbReference type="NCBI Taxonomy" id="1503053"/>
    <lineage>
        <taxon>Bacteria</taxon>
        <taxon>Pseudomonadati</taxon>
        <taxon>Pseudomonadota</taxon>
        <taxon>Betaproteobacteria</taxon>
        <taxon>Burkholderiales</taxon>
        <taxon>Burkholderiaceae</taxon>
        <taxon>Burkholderia</taxon>
        <taxon>pseudomallei group</taxon>
    </lineage>
</organism>
<name>A0A118DMR6_9BURK</name>
<keyword evidence="2" id="KW-1185">Reference proteome</keyword>